<dbReference type="SUPFAM" id="SSF53474">
    <property type="entry name" value="alpha/beta-Hydrolases"/>
    <property type="match status" value="1"/>
</dbReference>
<dbReference type="OrthoDB" id="248387at2759"/>
<dbReference type="GeneID" id="37023070"/>
<evidence type="ECO:0000256" key="8">
    <source>
        <dbReference type="SAM" id="SignalP"/>
    </source>
</evidence>
<dbReference type="GO" id="GO:0006508">
    <property type="term" value="P:proteolysis"/>
    <property type="evidence" value="ECO:0007669"/>
    <property type="project" value="UniProtKB-KW"/>
</dbReference>
<evidence type="ECO:0000256" key="7">
    <source>
        <dbReference type="RuleBase" id="RU368024"/>
    </source>
</evidence>
<accession>A0A316VHT9</accession>
<dbReference type="Pfam" id="PF02897">
    <property type="entry name" value="Peptidase_S9_N"/>
    <property type="match status" value="1"/>
</dbReference>
<feature type="domain" description="Peptidase S9A N-terminal" evidence="10">
    <location>
        <begin position="58"/>
        <end position="476"/>
    </location>
</feature>
<dbReference type="InterPro" id="IPR051167">
    <property type="entry name" value="Prolyl_oligopep/macrocyclase"/>
</dbReference>
<evidence type="ECO:0000256" key="1">
    <source>
        <dbReference type="ARBA" id="ARBA00001070"/>
    </source>
</evidence>
<dbReference type="Gene3D" id="3.40.50.1820">
    <property type="entry name" value="alpha/beta hydrolase"/>
    <property type="match status" value="1"/>
</dbReference>
<feature type="signal peptide" evidence="8">
    <location>
        <begin position="1"/>
        <end position="26"/>
    </location>
</feature>
<evidence type="ECO:0000313" key="11">
    <source>
        <dbReference type="EMBL" id="PWN36814.1"/>
    </source>
</evidence>
<dbReference type="InterPro" id="IPR023302">
    <property type="entry name" value="Pept_S9A_N"/>
</dbReference>
<feature type="domain" description="Peptidase S9 prolyl oligopeptidase catalytic" evidence="9">
    <location>
        <begin position="557"/>
        <end position="745"/>
    </location>
</feature>
<dbReference type="GO" id="GO:0004252">
    <property type="term" value="F:serine-type endopeptidase activity"/>
    <property type="evidence" value="ECO:0007669"/>
    <property type="project" value="UniProtKB-UniRule"/>
</dbReference>
<evidence type="ECO:0000256" key="6">
    <source>
        <dbReference type="ARBA" id="ARBA00022825"/>
    </source>
</evidence>
<dbReference type="Gene3D" id="2.130.10.120">
    <property type="entry name" value="Prolyl oligopeptidase, N-terminal domain"/>
    <property type="match status" value="1"/>
</dbReference>
<evidence type="ECO:0000256" key="4">
    <source>
        <dbReference type="ARBA" id="ARBA00022670"/>
    </source>
</evidence>
<keyword evidence="4 7" id="KW-0645">Protease</keyword>
<dbReference type="PANTHER" id="PTHR42881:SF2">
    <property type="entry name" value="PROLYL ENDOPEPTIDASE"/>
    <property type="match status" value="1"/>
</dbReference>
<dbReference type="InterPro" id="IPR002470">
    <property type="entry name" value="Peptidase_S9A"/>
</dbReference>
<comment type="subunit">
    <text evidence="3">Monomer.</text>
</comment>
<dbReference type="PANTHER" id="PTHR42881">
    <property type="entry name" value="PROLYL ENDOPEPTIDASE"/>
    <property type="match status" value="1"/>
</dbReference>
<organism evidence="11 12">
    <name type="scientific">Meira miltonrushii</name>
    <dbReference type="NCBI Taxonomy" id="1280837"/>
    <lineage>
        <taxon>Eukaryota</taxon>
        <taxon>Fungi</taxon>
        <taxon>Dikarya</taxon>
        <taxon>Basidiomycota</taxon>
        <taxon>Ustilaginomycotina</taxon>
        <taxon>Exobasidiomycetes</taxon>
        <taxon>Exobasidiales</taxon>
        <taxon>Brachybasidiaceae</taxon>
        <taxon>Meira</taxon>
    </lineage>
</organism>
<evidence type="ECO:0000313" key="12">
    <source>
        <dbReference type="Proteomes" id="UP000245771"/>
    </source>
</evidence>
<dbReference type="GO" id="GO:0005829">
    <property type="term" value="C:cytosol"/>
    <property type="evidence" value="ECO:0007669"/>
    <property type="project" value="TreeGrafter"/>
</dbReference>
<evidence type="ECO:0000256" key="5">
    <source>
        <dbReference type="ARBA" id="ARBA00022801"/>
    </source>
</evidence>
<dbReference type="AlphaFoldDB" id="A0A316VHT9"/>
<keyword evidence="5 7" id="KW-0378">Hydrolase</keyword>
<dbReference type="Pfam" id="PF00326">
    <property type="entry name" value="Peptidase_S9"/>
    <property type="match status" value="1"/>
</dbReference>
<gene>
    <name evidence="11" type="ORF">FA14DRAFT_183190</name>
</gene>
<evidence type="ECO:0000256" key="3">
    <source>
        <dbReference type="ARBA" id="ARBA00011245"/>
    </source>
</evidence>
<evidence type="ECO:0000256" key="2">
    <source>
        <dbReference type="ARBA" id="ARBA00005228"/>
    </source>
</evidence>
<dbReference type="EMBL" id="KZ819602">
    <property type="protein sequence ID" value="PWN36814.1"/>
    <property type="molecule type" value="Genomic_DNA"/>
</dbReference>
<feature type="chain" id="PRO_5016311950" description="Prolyl endopeptidase" evidence="8">
    <location>
        <begin position="27"/>
        <end position="765"/>
    </location>
</feature>
<comment type="catalytic activity">
    <reaction evidence="1">
        <text>Hydrolysis of Pro-|-Xaa &gt;&gt; Ala-|-Xaa in oligopeptides.</text>
        <dbReference type="EC" id="3.4.21.26"/>
    </reaction>
</comment>
<dbReference type="Proteomes" id="UP000245771">
    <property type="component" value="Unassembled WGS sequence"/>
</dbReference>
<reference evidence="11 12" key="1">
    <citation type="journal article" date="2018" name="Mol. Biol. Evol.">
        <title>Broad Genomic Sampling Reveals a Smut Pathogenic Ancestry of the Fungal Clade Ustilaginomycotina.</title>
        <authorList>
            <person name="Kijpornyongpan T."/>
            <person name="Mondo S.J."/>
            <person name="Barry K."/>
            <person name="Sandor L."/>
            <person name="Lee J."/>
            <person name="Lipzen A."/>
            <person name="Pangilinan J."/>
            <person name="LaButti K."/>
            <person name="Hainaut M."/>
            <person name="Henrissat B."/>
            <person name="Grigoriev I.V."/>
            <person name="Spatafora J.W."/>
            <person name="Aime M.C."/>
        </authorList>
    </citation>
    <scope>NUCLEOTIDE SEQUENCE [LARGE SCALE GENOMIC DNA]</scope>
    <source>
        <strain evidence="11 12">MCA 3882</strain>
    </source>
</reference>
<dbReference type="RefSeq" id="XP_025357116.1">
    <property type="nucleotide sequence ID" value="XM_025501289.1"/>
</dbReference>
<dbReference type="InterPro" id="IPR001375">
    <property type="entry name" value="Peptidase_S9_cat"/>
</dbReference>
<name>A0A316VHT9_9BASI</name>
<dbReference type="GO" id="GO:0070012">
    <property type="term" value="F:oligopeptidase activity"/>
    <property type="evidence" value="ECO:0007669"/>
    <property type="project" value="TreeGrafter"/>
</dbReference>
<evidence type="ECO:0000259" key="9">
    <source>
        <dbReference type="Pfam" id="PF00326"/>
    </source>
</evidence>
<dbReference type="InterPro" id="IPR029058">
    <property type="entry name" value="AB_hydrolase_fold"/>
</dbReference>
<dbReference type="InParanoid" id="A0A316VHT9"/>
<dbReference type="SUPFAM" id="SSF50993">
    <property type="entry name" value="Peptidase/esterase 'gauge' domain"/>
    <property type="match status" value="1"/>
</dbReference>
<keyword evidence="6 7" id="KW-0720">Serine protease</keyword>
<sequence>MHTLLLHSTIFALFAIFIVNIGLAVGQNSAWNIKQNPFPKAKRISATVSFPSAKAKGNVTLADPYQWLQNDTDPATIKFVADQKSLTESFIKKCTSVKQIEQSVRDAFNYNDYSDMTFFEDAKVPFWFYSVTGPNEDRKTYYIATPAEMEVARKTNFAKPPGKKFLMESLLSSNNSASIVYTMVSLDHTLIAYMVVDDGADTGSWYVRRLDSPLVQAKTRPPGGEGRLPDVIPYVYQDLRWTLDSKAFFYTQYSDNGTIVAYHQLGTPVDKDITIVNPDPDPANLWYLDYSFDGKWLVVFSAANTDSKATAYATLLTGQKLSDKMKWISIVPTRDLSLFSPVGILDGNWYVVTDENAIDRKVVKVKLDWTKAKEVTNLSQLKGRLNFTDVIPNRPFRQLNLARQTDTNKALVVYVENGKYVLYIFDLRTGKQLQKILPDEKSSPHAAFFATPTNKYWTLAYRSTVSPVKIFQVHHTETGIQTKLLTAQAIKGSNPDDYDTEQMEAISKDGTKVPYFLVRHRNRPSNTSSSIWLHGYGAYGDIDNLFWDERYFSWLQAGTGRGFVWAGLRGGGDKGEEWHIAGKNRNKPKTFDDMVAIAQDLIKRKLVNKGQINLEGNSAGGLMSAVVARQAPVGTFGAVMPDVALLDYLFFYTGAIGPANVNEFGDPAIPVEFDIIESWDPIRNLSPNIQPPPTLLTLADSDDRVVPANAYKYLAQAQHDHPNSRNPLLMYVSTSSGHISSRATTTTMVSLAVHQQCFLELTIGK</sequence>
<dbReference type="EC" id="3.4.21.-" evidence="7"/>
<keyword evidence="12" id="KW-1185">Reference proteome</keyword>
<dbReference type="PRINTS" id="PR00862">
    <property type="entry name" value="PROLIGOPTASE"/>
</dbReference>
<evidence type="ECO:0000259" key="10">
    <source>
        <dbReference type="Pfam" id="PF02897"/>
    </source>
</evidence>
<keyword evidence="8" id="KW-0732">Signal</keyword>
<comment type="similarity">
    <text evidence="2 7">Belongs to the peptidase S9A family.</text>
</comment>
<proteinExistence type="inferred from homology"/>
<protein>
    <recommendedName>
        <fullName evidence="7">Prolyl endopeptidase</fullName>
        <ecNumber evidence="7">3.4.21.-</ecNumber>
    </recommendedName>
</protein>